<comment type="similarity">
    <text evidence="9">Belongs to the RNA cytidine acetyltransferase family. NAT10 subfamily.</text>
</comment>
<dbReference type="Proteomes" id="UP000078560">
    <property type="component" value="Unassembled WGS sequence"/>
</dbReference>
<dbReference type="GO" id="GO:0030686">
    <property type="term" value="C:90S preribosome"/>
    <property type="evidence" value="ECO:0007669"/>
    <property type="project" value="TreeGrafter"/>
</dbReference>
<keyword evidence="4 9" id="KW-0819">tRNA processing</keyword>
<feature type="domain" description="N-acetyltransferase" evidence="13">
    <location>
        <begin position="603"/>
        <end position="670"/>
    </location>
</feature>
<comment type="caution">
    <text evidence="9">Lacks conserved residue(s) required for the propagation of feature annotation.</text>
</comment>
<dbReference type="InterPro" id="IPR007807">
    <property type="entry name" value="TcmA/NAT10_helicase"/>
</dbReference>
<comment type="function">
    <text evidence="9">RNA cytidine acetyltransferase with specificity toward both 18S rRNA and tRNAs. Catalyzes the formation of N(4)-acetylcytidine (ac4C) in 18S rRNA. Required for early nucleolar cleavages of precursor rRNA at sites A0, A1 and A2 during 18S rRNA synthesis. Catalyzes the formation of ac4C in serine and leucine tRNAs. Requires a tRNA-binding adapter protein for full tRNA acetyltransferase activity but not for 18S rRNA acetylation.</text>
</comment>
<evidence type="ECO:0000259" key="11">
    <source>
        <dbReference type="Pfam" id="PF05127"/>
    </source>
</evidence>
<dbReference type="GO" id="GO:0051391">
    <property type="term" value="P:tRNA acetylation"/>
    <property type="evidence" value="ECO:0007669"/>
    <property type="project" value="UniProtKB-UniRule"/>
</dbReference>
<evidence type="ECO:0000256" key="4">
    <source>
        <dbReference type="ARBA" id="ARBA00022694"/>
    </source>
</evidence>
<evidence type="ECO:0000256" key="1">
    <source>
        <dbReference type="ARBA" id="ARBA00004604"/>
    </source>
</evidence>
<evidence type="ECO:0000259" key="13">
    <source>
        <dbReference type="Pfam" id="PF13718"/>
    </source>
</evidence>
<dbReference type="GO" id="GO:0005730">
    <property type="term" value="C:nucleolus"/>
    <property type="evidence" value="ECO:0007669"/>
    <property type="project" value="UniProtKB-SubCell"/>
</dbReference>
<evidence type="ECO:0000256" key="9">
    <source>
        <dbReference type="HAMAP-Rule" id="MF_03211"/>
    </source>
</evidence>
<evidence type="ECO:0000313" key="17">
    <source>
        <dbReference type="Proteomes" id="UP000078546"/>
    </source>
</evidence>
<feature type="domain" description="TmcA/NAT10 N-terminal" evidence="12">
    <location>
        <begin position="8"/>
        <end position="199"/>
    </location>
</feature>
<feature type="binding site" evidence="9">
    <location>
        <begin position="369"/>
        <end position="378"/>
    </location>
    <ligand>
        <name>ATP</name>
        <dbReference type="ChEBI" id="CHEBI:30616"/>
    </ligand>
</feature>
<feature type="domain" description="Possible tRNA binding" evidence="14">
    <location>
        <begin position="986"/>
        <end position="1147"/>
    </location>
</feature>
<dbReference type="InterPro" id="IPR027992">
    <property type="entry name" value="tRNA_bind_dom"/>
</dbReference>
<feature type="binding site" evidence="9">
    <location>
        <position position="867"/>
    </location>
    <ligand>
        <name>acetyl-CoA</name>
        <dbReference type="ChEBI" id="CHEBI:57288"/>
    </ligand>
</feature>
<dbReference type="InterPro" id="IPR013562">
    <property type="entry name" value="TmcA/NAT10_N"/>
</dbReference>
<dbReference type="EMBL" id="FLQU01000156">
    <property type="protein sequence ID" value="SBS81427.1"/>
    <property type="molecule type" value="Genomic_DNA"/>
</dbReference>
<evidence type="ECO:0000256" key="2">
    <source>
        <dbReference type="ARBA" id="ARBA00022552"/>
    </source>
</evidence>
<evidence type="ECO:0000256" key="10">
    <source>
        <dbReference type="SAM" id="MobiDB-lite"/>
    </source>
</evidence>
<evidence type="ECO:0000313" key="18">
    <source>
        <dbReference type="Proteomes" id="UP000078560"/>
    </source>
</evidence>
<dbReference type="GO" id="GO:0005524">
    <property type="term" value="F:ATP binding"/>
    <property type="evidence" value="ECO:0007669"/>
    <property type="project" value="UniProtKB-UniRule"/>
</dbReference>
<dbReference type="GO" id="GO:1904812">
    <property type="term" value="P:rRNA acetylation involved in maturation of SSU-rRNA"/>
    <property type="evidence" value="ECO:0007669"/>
    <property type="project" value="InterPro"/>
</dbReference>
<dbReference type="GO" id="GO:1990883">
    <property type="term" value="F:18S rRNA cytidine N-acetyltransferase activity"/>
    <property type="evidence" value="ECO:0007669"/>
    <property type="project" value="TreeGrafter"/>
</dbReference>
<gene>
    <name evidence="16" type="ORF">POVCU1_009430</name>
    <name evidence="15" type="ORF">POVCU2_0010260</name>
</gene>
<keyword evidence="7 9" id="KW-0539">Nucleus</keyword>
<keyword evidence="8 9" id="KW-0012">Acyltransferase</keyword>
<dbReference type="EC" id="2.3.1.-" evidence="9"/>
<evidence type="ECO:0000259" key="12">
    <source>
        <dbReference type="Pfam" id="PF08351"/>
    </source>
</evidence>
<keyword evidence="3 9" id="KW-0808">Transferase</keyword>
<organism evidence="16 17">
    <name type="scientific">Plasmodium ovale curtisi</name>
    <dbReference type="NCBI Taxonomy" id="864141"/>
    <lineage>
        <taxon>Eukaryota</taxon>
        <taxon>Sar</taxon>
        <taxon>Alveolata</taxon>
        <taxon>Apicomplexa</taxon>
        <taxon>Aconoidasida</taxon>
        <taxon>Haemosporida</taxon>
        <taxon>Plasmodiidae</taxon>
        <taxon>Plasmodium</taxon>
        <taxon>Plasmodium (Plasmodium)</taxon>
    </lineage>
</organism>
<keyword evidence="6 9" id="KW-0067">ATP-binding</keyword>
<dbReference type="EMBL" id="FLQV01000167">
    <property type="protein sequence ID" value="SBS83852.1"/>
    <property type="molecule type" value="Genomic_DNA"/>
</dbReference>
<accession>A0A1A8VVY2</accession>
<reference evidence="17 18" key="1">
    <citation type="submission" date="2016-05" db="EMBL/GenBank/DDBJ databases">
        <authorList>
            <person name="Naeem Raeece"/>
        </authorList>
    </citation>
    <scope>NUCLEOTIDE SEQUENCE [LARGE SCALE GENOMIC DNA]</scope>
</reference>
<feature type="compositionally biased region" description="Low complexity" evidence="10">
    <location>
        <begin position="700"/>
        <end position="716"/>
    </location>
</feature>
<evidence type="ECO:0000256" key="3">
    <source>
        <dbReference type="ARBA" id="ARBA00022679"/>
    </source>
</evidence>
<dbReference type="InterPro" id="IPR032672">
    <property type="entry name" value="TmcA/NAT10/Kre33"/>
</dbReference>
<dbReference type="Gene3D" id="3.40.50.300">
    <property type="entry name" value="P-loop containing nucleotide triphosphate hydrolases"/>
    <property type="match status" value="1"/>
</dbReference>
<protein>
    <recommendedName>
        <fullName evidence="9">RNA cytidine acetyltransferase</fullName>
        <ecNumber evidence="9">2.3.1.-</ecNumber>
    </recommendedName>
    <alternativeName>
        <fullName evidence="9">18S rRNA cytosine acetyltransferase</fullName>
    </alternativeName>
</protein>
<dbReference type="AlphaFoldDB" id="A0A1A8VVY2"/>
<comment type="subcellular location">
    <subcellularLocation>
        <location evidence="1 9">Nucleus</location>
        <location evidence="1 9">Nucleolus</location>
    </subcellularLocation>
</comment>
<dbReference type="Gene3D" id="3.40.630.30">
    <property type="match status" value="2"/>
</dbReference>
<dbReference type="InterPro" id="IPR027417">
    <property type="entry name" value="P-loop_NTPase"/>
</dbReference>
<dbReference type="Pfam" id="PF13725">
    <property type="entry name" value="tRNA_bind_2"/>
    <property type="match status" value="1"/>
</dbReference>
<feature type="domain" description="TcmA/NAT10 helicase" evidence="11">
    <location>
        <begin position="364"/>
        <end position="563"/>
    </location>
</feature>
<comment type="catalytic activity">
    <reaction evidence="9">
        <text>a cytidine in 18S rRNA + acetyl-CoA + ATP + H2O = an N(4)-acetylcytidine in 18S rRNA + ADP + phosphate + CoA + H(+)</text>
        <dbReference type="Rhea" id="RHEA:51424"/>
        <dbReference type="Rhea" id="RHEA-COMP:13575"/>
        <dbReference type="Rhea" id="RHEA-COMP:13576"/>
        <dbReference type="ChEBI" id="CHEBI:15377"/>
        <dbReference type="ChEBI" id="CHEBI:15378"/>
        <dbReference type="ChEBI" id="CHEBI:30616"/>
        <dbReference type="ChEBI" id="CHEBI:43474"/>
        <dbReference type="ChEBI" id="CHEBI:57287"/>
        <dbReference type="ChEBI" id="CHEBI:57288"/>
        <dbReference type="ChEBI" id="CHEBI:74900"/>
        <dbReference type="ChEBI" id="CHEBI:82748"/>
        <dbReference type="ChEBI" id="CHEBI:456216"/>
    </reaction>
</comment>
<dbReference type="InterPro" id="IPR000182">
    <property type="entry name" value="GNAT_dom"/>
</dbReference>
<comment type="catalytic activity">
    <reaction evidence="9">
        <text>a cytidine in tRNA + acetyl-CoA + ATP + H2O = an N(4)-acetylcytidine in tRNA + ADP + phosphate + CoA + H(+)</text>
        <dbReference type="Rhea" id="RHEA:53876"/>
        <dbReference type="Rhea" id="RHEA-COMP:13670"/>
        <dbReference type="Rhea" id="RHEA-COMP:13671"/>
        <dbReference type="ChEBI" id="CHEBI:15377"/>
        <dbReference type="ChEBI" id="CHEBI:15378"/>
        <dbReference type="ChEBI" id="CHEBI:30616"/>
        <dbReference type="ChEBI" id="CHEBI:43474"/>
        <dbReference type="ChEBI" id="CHEBI:57287"/>
        <dbReference type="ChEBI" id="CHEBI:57288"/>
        <dbReference type="ChEBI" id="CHEBI:74900"/>
        <dbReference type="ChEBI" id="CHEBI:82748"/>
        <dbReference type="ChEBI" id="CHEBI:456216"/>
    </reaction>
</comment>
<sequence length="1203" mass="139299">MKKKVDGRVKTLVENCVALGERSMFLVIGDQGKNVVVNFYFLLNRLVSRTHEILWCYKKKLDFSTSKKKRFRELKKKIKKGTFDSTVDNNFDSFLKNANIRFCFYNETQKILGKTYSICVLQDFSYITPNILCRCIETVIGGGIIIFLMNKVEELKDIYNLTLTYHKKYTMNGTCNVYNNYMHRFFLSLNTCKNAMFIDDEMNILPLNDNHLYIKKITNVFSHNGKEQERITTGIKDTENKLFSNVRSATLGGFLCHDKNLLQERITFLESICEENEKRREEERLFLSSSKFIPQGETNSKVNLHTDHDNTTNRQPYGFLDRSVLGLLKMCLSIDQLDILLSMCKILRNDEEKKKNIKEILFNLLANRGRGKSATLGLLLSLSIYFNYSNIIVCSGNNDGVQTVYEFLNKGLDILGYKEFKDYEMIYELGKIKEIIIFKNIKYLKQRIRHFNIIEEDILNCELMIIDEAACIPIHILKDKIKGEITILSTTLNGYEGTGKTFTFKLVKQLKKKFITHLSFEDFKKMKYLYFDKAFIDINLNSPIRYSYNDKVETWLNNFLCLNCNETSPLKDSLCSPSKCQLYFVNKNIFKNYNKTSENLLKKIMTLFITSHYKNTPNDLIMILDSQQHHLFIFINGNMDTNNLSPDDLDKIDIYGVLHCAIDGIIHPNRTKRLVKLDDIVRMTANSKEVDTNREKGTNEEVGTNGEEGTNGEVGTKGSARLEVSNHLGNDFEGNLIPYIISDHFQFYFYNYIGIRIVRISIHPSMQNLNYGSEFLRKVFDYYSLYNSRDNQGKEEIRGDFAGGDAENGIHSDGGTCNGRGSVDSRADAVLYRCIGRGAYLDQKLKKIDYLGTCFGLTKGLLIFWQKNKFIPVFLKQQKNDITGEYSILMLKCINDELKDVFINFYYDFVRMFRSLLPFAFKNLESFIVFNILRSNQAIMSRHNGETASGVNGTMGTVGTNGESGSISNRMTVTNRGDQSSFYNSDVLLNDDNIFYFFHPNDLCRLKRYVMEGRNFYEILYLMTTIANLILFKKVPIEMSFLEYTILYAISFQNKTCKEISDEIKINVNQTNAILRKILHRVYNFVQDIMERQVEREVNAELVEKLKKKKKNAHNVELPSGEYVDELERNTHLFKKKQKREKLARMREFILSERVGRHSCDAATTPATISAERVPLLAKNNFACTANREAKKSQTKKRQAKDK</sequence>
<name>A0A1A8VVY2_PLAOA</name>
<feature type="compositionally biased region" description="Basic and acidic residues" evidence="10">
    <location>
        <begin position="688"/>
        <end position="699"/>
    </location>
</feature>
<dbReference type="GO" id="GO:0000049">
    <property type="term" value="F:tRNA binding"/>
    <property type="evidence" value="ECO:0007669"/>
    <property type="project" value="TreeGrafter"/>
</dbReference>
<evidence type="ECO:0000259" key="14">
    <source>
        <dbReference type="Pfam" id="PF13725"/>
    </source>
</evidence>
<reference evidence="16" key="2">
    <citation type="submission" date="2016-05" db="EMBL/GenBank/DDBJ databases">
        <authorList>
            <person name="Lavstsen T."/>
            <person name="Jespersen J.S."/>
        </authorList>
    </citation>
    <scope>NUCLEOTIDE SEQUENCE [LARGE SCALE GENOMIC DNA]</scope>
</reference>
<feature type="domain" description="N-acetyltransferase" evidence="13">
    <location>
        <begin position="725"/>
        <end position="894"/>
    </location>
</feature>
<feature type="binding site" evidence="9">
    <location>
        <position position="545"/>
    </location>
    <ligand>
        <name>ATP</name>
        <dbReference type="ChEBI" id="CHEBI:30616"/>
    </ligand>
</feature>
<dbReference type="PANTHER" id="PTHR10925">
    <property type="entry name" value="N-ACETYLTRANSFERASE 10"/>
    <property type="match status" value="1"/>
</dbReference>
<dbReference type="Proteomes" id="UP000078546">
    <property type="component" value="Unassembled WGS sequence"/>
</dbReference>
<evidence type="ECO:0000256" key="5">
    <source>
        <dbReference type="ARBA" id="ARBA00022741"/>
    </source>
</evidence>
<evidence type="ECO:0000256" key="8">
    <source>
        <dbReference type="ARBA" id="ARBA00023315"/>
    </source>
</evidence>
<feature type="region of interest" description="Disordered" evidence="10">
    <location>
        <begin position="688"/>
        <end position="716"/>
    </location>
</feature>
<evidence type="ECO:0000313" key="15">
    <source>
        <dbReference type="EMBL" id="SBS81427.1"/>
    </source>
</evidence>
<feature type="binding site" evidence="9">
    <location>
        <begin position="767"/>
        <end position="773"/>
    </location>
    <ligand>
        <name>acetyl-CoA</name>
        <dbReference type="ChEBI" id="CHEBI:57288"/>
    </ligand>
</feature>
<dbReference type="Pfam" id="PF13718">
    <property type="entry name" value="GNAT_acetyltr_2"/>
    <property type="match status" value="2"/>
</dbReference>
<dbReference type="HAMAP" id="MF_03211">
    <property type="entry name" value="RNA_acetyltr_Nat10"/>
    <property type="match status" value="1"/>
</dbReference>
<keyword evidence="2 9" id="KW-0698">rRNA processing</keyword>
<evidence type="ECO:0000256" key="6">
    <source>
        <dbReference type="ARBA" id="ARBA00022840"/>
    </source>
</evidence>
<dbReference type="PANTHER" id="PTHR10925:SF5">
    <property type="entry name" value="RNA CYTIDINE ACETYLTRANSFERASE"/>
    <property type="match status" value="1"/>
</dbReference>
<dbReference type="Pfam" id="PF08351">
    <property type="entry name" value="TmcA_N"/>
    <property type="match status" value="1"/>
</dbReference>
<keyword evidence="5 9" id="KW-0547">Nucleotide-binding</keyword>
<dbReference type="Gene3D" id="3.40.50.11040">
    <property type="match status" value="1"/>
</dbReference>
<evidence type="ECO:0000256" key="7">
    <source>
        <dbReference type="ARBA" id="ARBA00023242"/>
    </source>
</evidence>
<proteinExistence type="inferred from homology"/>
<dbReference type="InterPro" id="IPR033688">
    <property type="entry name" value="NAT10"/>
</dbReference>
<evidence type="ECO:0000313" key="16">
    <source>
        <dbReference type="EMBL" id="SBS83852.1"/>
    </source>
</evidence>
<dbReference type="Pfam" id="PF05127">
    <property type="entry name" value="NAT10_TcmA_helicase"/>
    <property type="match status" value="1"/>
</dbReference>